<organism evidence="4 5">
    <name type="scientific">Pseudomarimonas salicorniae</name>
    <dbReference type="NCBI Taxonomy" id="2933270"/>
    <lineage>
        <taxon>Bacteria</taxon>
        <taxon>Pseudomonadati</taxon>
        <taxon>Pseudomonadota</taxon>
        <taxon>Gammaproteobacteria</taxon>
        <taxon>Lysobacterales</taxon>
        <taxon>Lysobacteraceae</taxon>
        <taxon>Pseudomarimonas</taxon>
    </lineage>
</organism>
<protein>
    <submittedName>
        <fullName evidence="4">Response regulator</fullName>
    </submittedName>
</protein>
<dbReference type="Pfam" id="PF00072">
    <property type="entry name" value="Response_reg"/>
    <property type="match status" value="1"/>
</dbReference>
<dbReference type="Gene3D" id="3.40.50.2300">
    <property type="match status" value="1"/>
</dbReference>
<evidence type="ECO:0000256" key="2">
    <source>
        <dbReference type="PROSITE-ProRule" id="PRU00169"/>
    </source>
</evidence>
<dbReference type="CDD" id="cd00156">
    <property type="entry name" value="REC"/>
    <property type="match status" value="1"/>
</dbReference>
<dbReference type="InterPro" id="IPR050595">
    <property type="entry name" value="Bact_response_regulator"/>
</dbReference>
<dbReference type="SUPFAM" id="SSF52172">
    <property type="entry name" value="CheY-like"/>
    <property type="match status" value="1"/>
</dbReference>
<dbReference type="PROSITE" id="PS50110">
    <property type="entry name" value="RESPONSE_REGULATORY"/>
    <property type="match status" value="1"/>
</dbReference>
<dbReference type="InterPro" id="IPR036641">
    <property type="entry name" value="HPT_dom_sf"/>
</dbReference>
<sequence length="223" mass="23701">MERRVMVAEDDRVSAEFLCGALAPLGQVRLVSTASALREVLEAEAPDLLVLDDRLGADRGDAMLGWVRERHGPALPVLLVSADLPAELGEQRRQQGADACLAKPMTAESLWQVLAMMAPDLLPAWDEQAAERALGADRRSRRALRDLLLADLPAVRERVGRAVAEADRVRLGEELHRLRAACGFCGAAGLSAAATALAGRPEAAVLQSFDAACAALLARGAPD</sequence>
<keyword evidence="1 2" id="KW-0597">Phosphoprotein</keyword>
<name>A0ABT0GJU4_9GAMM</name>
<dbReference type="SMART" id="SM00448">
    <property type="entry name" value="REC"/>
    <property type="match status" value="1"/>
</dbReference>
<evidence type="ECO:0000259" key="3">
    <source>
        <dbReference type="PROSITE" id="PS50110"/>
    </source>
</evidence>
<evidence type="ECO:0000313" key="5">
    <source>
        <dbReference type="Proteomes" id="UP001431449"/>
    </source>
</evidence>
<dbReference type="EMBL" id="JALNMH010000012">
    <property type="protein sequence ID" value="MCK7594801.1"/>
    <property type="molecule type" value="Genomic_DNA"/>
</dbReference>
<feature type="modified residue" description="4-aspartylphosphate" evidence="2">
    <location>
        <position position="52"/>
    </location>
</feature>
<dbReference type="Proteomes" id="UP001431449">
    <property type="component" value="Unassembled WGS sequence"/>
</dbReference>
<feature type="domain" description="Response regulatory" evidence="3">
    <location>
        <begin position="4"/>
        <end position="118"/>
    </location>
</feature>
<dbReference type="PANTHER" id="PTHR44591">
    <property type="entry name" value="STRESS RESPONSE REGULATOR PROTEIN 1"/>
    <property type="match status" value="1"/>
</dbReference>
<accession>A0ABT0GJU4</accession>
<reference evidence="4" key="1">
    <citation type="submission" date="2022-04" db="EMBL/GenBank/DDBJ databases">
        <title>Lysobacter sp. CAU 1642 isolated from sea sand.</title>
        <authorList>
            <person name="Kim W."/>
        </authorList>
    </citation>
    <scope>NUCLEOTIDE SEQUENCE</scope>
    <source>
        <strain evidence="4">CAU 1642</strain>
    </source>
</reference>
<evidence type="ECO:0000313" key="4">
    <source>
        <dbReference type="EMBL" id="MCK7594801.1"/>
    </source>
</evidence>
<evidence type="ECO:0000256" key="1">
    <source>
        <dbReference type="ARBA" id="ARBA00022553"/>
    </source>
</evidence>
<dbReference type="PANTHER" id="PTHR44591:SF3">
    <property type="entry name" value="RESPONSE REGULATORY DOMAIN-CONTAINING PROTEIN"/>
    <property type="match status" value="1"/>
</dbReference>
<dbReference type="InterPro" id="IPR011006">
    <property type="entry name" value="CheY-like_superfamily"/>
</dbReference>
<gene>
    <name evidence="4" type="ORF">M0G41_14100</name>
</gene>
<keyword evidence="5" id="KW-1185">Reference proteome</keyword>
<dbReference type="Gene3D" id="1.20.120.160">
    <property type="entry name" value="HPT domain"/>
    <property type="match status" value="1"/>
</dbReference>
<comment type="caution">
    <text evidence="4">The sequence shown here is derived from an EMBL/GenBank/DDBJ whole genome shotgun (WGS) entry which is preliminary data.</text>
</comment>
<dbReference type="RefSeq" id="WP_248210447.1">
    <property type="nucleotide sequence ID" value="NZ_JALNMH010000012.1"/>
</dbReference>
<proteinExistence type="predicted"/>
<dbReference type="InterPro" id="IPR001789">
    <property type="entry name" value="Sig_transdc_resp-reg_receiver"/>
</dbReference>
<dbReference type="SUPFAM" id="SSF47226">
    <property type="entry name" value="Histidine-containing phosphotransfer domain, HPT domain"/>
    <property type="match status" value="1"/>
</dbReference>